<keyword evidence="4" id="KW-0808">Transferase</keyword>
<dbReference type="Gene3D" id="3.10.20.10">
    <property type="match status" value="1"/>
</dbReference>
<evidence type="ECO:0000313" key="5">
    <source>
        <dbReference type="Proteomes" id="UP000315525"/>
    </source>
</evidence>
<dbReference type="InterPro" id="IPR003786">
    <property type="entry name" value="FdhD"/>
</dbReference>
<dbReference type="GO" id="GO:0005737">
    <property type="term" value="C:cytoplasm"/>
    <property type="evidence" value="ECO:0007669"/>
    <property type="project" value="UniProtKB-SubCell"/>
</dbReference>
<keyword evidence="1 3" id="KW-0963">Cytoplasm</keyword>
<protein>
    <recommendedName>
        <fullName evidence="3">Sulfur carrier protein FdhD</fullName>
    </recommendedName>
</protein>
<gene>
    <name evidence="3 4" type="primary">fdhD</name>
    <name evidence="4" type="ORF">E3J62_00525</name>
</gene>
<dbReference type="PANTHER" id="PTHR30592">
    <property type="entry name" value="FORMATE DEHYDROGENASE"/>
    <property type="match status" value="1"/>
</dbReference>
<dbReference type="PANTHER" id="PTHR30592:SF1">
    <property type="entry name" value="SULFUR CARRIER PROTEIN FDHD"/>
    <property type="match status" value="1"/>
</dbReference>
<dbReference type="NCBIfam" id="TIGR00129">
    <property type="entry name" value="fdhD_narQ"/>
    <property type="match status" value="1"/>
</dbReference>
<proteinExistence type="inferred from homology"/>
<keyword evidence="2 3" id="KW-0501">Molybdenum cofactor biosynthesis</keyword>
<comment type="similarity">
    <text evidence="3">Belongs to the FdhD family.</text>
</comment>
<sequence length="260" mass="28291">MIKDSSEFKTIRYEKGEPATRTDMVPRESSIDIYLCGTRLVTLQASPNQLIELAVGFLLSEGLLETLSEYETASIDAESKEVRVEAKNRSKVLSRLLDKGDVIRTSGCSRGMSFGGYDMIGKVNSDLSVSTEKIKTMTREMLKAADLHNACGGVHCSALVKGSEVISMSEDIGRHNTIDKIVGQCSLKGIDMSEGFLLTTGRISSEMVAKCARSRIPVIASMTSPTDLAIRIADKLGVTVVGYVRGNRITVYTHADRITN</sequence>
<evidence type="ECO:0000256" key="2">
    <source>
        <dbReference type="ARBA" id="ARBA00023150"/>
    </source>
</evidence>
<comment type="caution">
    <text evidence="3">Lacks conserved residue(s) required for the propagation of feature annotation.</text>
</comment>
<evidence type="ECO:0000256" key="1">
    <source>
        <dbReference type="ARBA" id="ARBA00022490"/>
    </source>
</evidence>
<dbReference type="EMBL" id="SOJN01000010">
    <property type="protein sequence ID" value="TET47717.1"/>
    <property type="molecule type" value="Genomic_DNA"/>
</dbReference>
<comment type="function">
    <text evidence="3">Required for formate dehydrogenase (FDH) activity. Acts as a sulfur carrier protein that transfers sulfur from IscS to the molybdenum cofactor prior to its insertion into FDH.</text>
</comment>
<reference evidence="4 5" key="1">
    <citation type="submission" date="2019-03" db="EMBL/GenBank/DDBJ databases">
        <title>Metabolic potential of uncultured bacteria and archaea associated with petroleum seepage in deep-sea sediments.</title>
        <authorList>
            <person name="Dong X."/>
            <person name="Hubert C."/>
        </authorList>
    </citation>
    <scope>NUCLEOTIDE SEQUENCE [LARGE SCALE GENOMIC DNA]</scope>
    <source>
        <strain evidence="4">E44_bin18</strain>
    </source>
</reference>
<dbReference type="HAMAP" id="MF_00187">
    <property type="entry name" value="FdhD"/>
    <property type="match status" value="1"/>
</dbReference>
<evidence type="ECO:0000256" key="3">
    <source>
        <dbReference type="HAMAP-Rule" id="MF_00187"/>
    </source>
</evidence>
<dbReference type="AlphaFoldDB" id="A0A523UYY0"/>
<dbReference type="PIRSF" id="PIRSF015626">
    <property type="entry name" value="FdhD"/>
    <property type="match status" value="1"/>
</dbReference>
<dbReference type="Proteomes" id="UP000315525">
    <property type="component" value="Unassembled WGS sequence"/>
</dbReference>
<feature type="active site" description="Cysteine persulfide intermediate" evidence="3">
    <location>
        <position position="108"/>
    </location>
</feature>
<accession>A0A523UYY0</accession>
<dbReference type="SUPFAM" id="SSF53927">
    <property type="entry name" value="Cytidine deaminase-like"/>
    <property type="match status" value="1"/>
</dbReference>
<dbReference type="Pfam" id="PF02634">
    <property type="entry name" value="FdhD-NarQ"/>
    <property type="match status" value="1"/>
</dbReference>
<dbReference type="GO" id="GO:0006777">
    <property type="term" value="P:Mo-molybdopterin cofactor biosynthetic process"/>
    <property type="evidence" value="ECO:0007669"/>
    <property type="project" value="UniProtKB-UniRule"/>
</dbReference>
<comment type="subcellular location">
    <subcellularLocation>
        <location evidence="3">Cytoplasm</location>
    </subcellularLocation>
</comment>
<evidence type="ECO:0000313" key="4">
    <source>
        <dbReference type="EMBL" id="TET47717.1"/>
    </source>
</evidence>
<dbReference type="GO" id="GO:0016783">
    <property type="term" value="F:sulfurtransferase activity"/>
    <property type="evidence" value="ECO:0007669"/>
    <property type="project" value="InterPro"/>
</dbReference>
<organism evidence="4 5">
    <name type="scientific">candidate division TA06 bacterium</name>
    <dbReference type="NCBI Taxonomy" id="2250710"/>
    <lineage>
        <taxon>Bacteria</taxon>
        <taxon>Bacteria division TA06</taxon>
    </lineage>
</organism>
<dbReference type="GO" id="GO:0097163">
    <property type="term" value="F:sulfur carrier activity"/>
    <property type="evidence" value="ECO:0007669"/>
    <property type="project" value="UniProtKB-UniRule"/>
</dbReference>
<name>A0A523UYY0_UNCT6</name>
<comment type="caution">
    <text evidence="4">The sequence shown here is derived from an EMBL/GenBank/DDBJ whole genome shotgun (WGS) entry which is preliminary data.</text>
</comment>
<dbReference type="Gene3D" id="3.40.140.10">
    <property type="entry name" value="Cytidine Deaminase, domain 2"/>
    <property type="match status" value="1"/>
</dbReference>
<dbReference type="InterPro" id="IPR016193">
    <property type="entry name" value="Cytidine_deaminase-like"/>
</dbReference>